<feature type="domain" description="Nitroreductase" evidence="6">
    <location>
        <begin position="23"/>
        <end position="156"/>
    </location>
</feature>
<proteinExistence type="inferred from homology"/>
<keyword evidence="3 5" id="KW-0521">NADP</keyword>
<keyword evidence="4 5" id="KW-0560">Oxidoreductase</keyword>
<keyword evidence="8" id="KW-1185">Reference proteome</keyword>
<evidence type="ECO:0000256" key="4">
    <source>
        <dbReference type="ARBA" id="ARBA00023002"/>
    </source>
</evidence>
<comment type="cofactor">
    <cofactor evidence="5">
        <name>FMN</name>
        <dbReference type="ChEBI" id="CHEBI:58210"/>
    </cofactor>
</comment>
<dbReference type="Gene3D" id="3.40.109.10">
    <property type="entry name" value="NADH Oxidase"/>
    <property type="match status" value="1"/>
</dbReference>
<evidence type="ECO:0000256" key="1">
    <source>
        <dbReference type="ARBA" id="ARBA00022630"/>
    </source>
</evidence>
<comment type="similarity">
    <text evidence="5">Belongs to the nitroreductase family. HadB/RutE subfamily.</text>
</comment>
<keyword evidence="2 5" id="KW-0288">FMN</keyword>
<dbReference type="EC" id="1.-.-.-" evidence="5"/>
<dbReference type="SUPFAM" id="SSF55469">
    <property type="entry name" value="FMN-dependent nitroreductase-like"/>
    <property type="match status" value="1"/>
</dbReference>
<dbReference type="EMBL" id="FPCH01000003">
    <property type="protein sequence ID" value="SFV38033.1"/>
    <property type="molecule type" value="Genomic_DNA"/>
</dbReference>
<keyword evidence="5" id="KW-0520">NAD</keyword>
<evidence type="ECO:0000313" key="8">
    <source>
        <dbReference type="Proteomes" id="UP000199423"/>
    </source>
</evidence>
<dbReference type="HAMAP" id="MF_01204">
    <property type="entry name" value="Oxidoreductase_RutE_HadB"/>
    <property type="match status" value="1"/>
</dbReference>
<dbReference type="InterPro" id="IPR000415">
    <property type="entry name" value="Nitroreductase-like"/>
</dbReference>
<evidence type="ECO:0000256" key="2">
    <source>
        <dbReference type="ARBA" id="ARBA00022643"/>
    </source>
</evidence>
<evidence type="ECO:0000256" key="3">
    <source>
        <dbReference type="ARBA" id="ARBA00022857"/>
    </source>
</evidence>
<organism evidence="7 8">
    <name type="scientific">Hyphomicrobium facile</name>
    <dbReference type="NCBI Taxonomy" id="51670"/>
    <lineage>
        <taxon>Bacteria</taxon>
        <taxon>Pseudomonadati</taxon>
        <taxon>Pseudomonadota</taxon>
        <taxon>Alphaproteobacteria</taxon>
        <taxon>Hyphomicrobiales</taxon>
        <taxon>Hyphomicrobiaceae</taxon>
        <taxon>Hyphomicrobium</taxon>
    </lineage>
</organism>
<dbReference type="CDD" id="cd02148">
    <property type="entry name" value="RutE-like"/>
    <property type="match status" value="1"/>
</dbReference>
<dbReference type="Proteomes" id="UP000199423">
    <property type="component" value="Unassembled WGS sequence"/>
</dbReference>
<name>A0A1I7NTS1_9HYPH</name>
<reference evidence="8" key="1">
    <citation type="submission" date="2016-10" db="EMBL/GenBank/DDBJ databases">
        <authorList>
            <person name="Varghese N."/>
            <person name="Submissions S."/>
        </authorList>
    </citation>
    <scope>NUCLEOTIDE SEQUENCE [LARGE SCALE GENOMIC DNA]</scope>
    <source>
        <strain evidence="8">DSM 1565</strain>
    </source>
</reference>
<sequence length="196" mass="21749">MAEPLDQTTLDQLFDNARTNNRWQPKEVPDALLRRIVEHMRWAPTSANCSPARFVFLKSPEAKARLRQHLSAGNVDKTMAAPVTAIIAYDLNFYEALPKLFPHTDAKSWFTGKKQHADTTAFRNGTLQGGYFILAARALGLDCGPMSGFQNAGVDAEFFTGTEIKSNFLCNLGYGDPAGVHPRSPRFTFDEIAKVI</sequence>
<dbReference type="InterPro" id="IPR023936">
    <property type="entry name" value="RutE-like"/>
</dbReference>
<dbReference type="PANTHER" id="PTHR43543">
    <property type="entry name" value="MALONIC SEMIALDEHYDE REDUCTASE RUTE-RELATED"/>
    <property type="match status" value="1"/>
</dbReference>
<evidence type="ECO:0000256" key="5">
    <source>
        <dbReference type="HAMAP-Rule" id="MF_01204"/>
    </source>
</evidence>
<evidence type="ECO:0000259" key="6">
    <source>
        <dbReference type="Pfam" id="PF00881"/>
    </source>
</evidence>
<dbReference type="Pfam" id="PF00881">
    <property type="entry name" value="Nitroreductase"/>
    <property type="match status" value="1"/>
</dbReference>
<dbReference type="RefSeq" id="WP_092868925.1">
    <property type="nucleotide sequence ID" value="NZ_FPCH01000003.1"/>
</dbReference>
<dbReference type="PANTHER" id="PTHR43543:SF1">
    <property type="entry name" value="MALONIC SEMIALDEHYDE REDUCTASE RUTE-RELATED"/>
    <property type="match status" value="1"/>
</dbReference>
<dbReference type="OrthoDB" id="9784375at2"/>
<evidence type="ECO:0000313" key="7">
    <source>
        <dbReference type="EMBL" id="SFV38033.1"/>
    </source>
</evidence>
<protein>
    <recommendedName>
        <fullName evidence="5">Putative NADH dehydrogenase/NAD(P)H nitroreductase SAMN04488557_3464</fullName>
        <ecNumber evidence="5">1.-.-.-</ecNumber>
    </recommendedName>
</protein>
<dbReference type="NCBIfam" id="NF003768">
    <property type="entry name" value="PRK05365.1"/>
    <property type="match status" value="1"/>
</dbReference>
<dbReference type="InterPro" id="IPR050461">
    <property type="entry name" value="Nitroreductase_HadB/RutE"/>
</dbReference>
<accession>A0A1I7NTS1</accession>
<dbReference type="STRING" id="51670.SAMN04488557_3464"/>
<dbReference type="GO" id="GO:0016491">
    <property type="term" value="F:oxidoreductase activity"/>
    <property type="evidence" value="ECO:0007669"/>
    <property type="project" value="UniProtKB-UniRule"/>
</dbReference>
<dbReference type="InterPro" id="IPR029479">
    <property type="entry name" value="Nitroreductase"/>
</dbReference>
<dbReference type="AlphaFoldDB" id="A0A1I7NTS1"/>
<gene>
    <name evidence="7" type="ORF">SAMN04488557_3464</name>
</gene>
<keyword evidence="1 5" id="KW-0285">Flavoprotein</keyword>